<proteinExistence type="predicted"/>
<protein>
    <submittedName>
        <fullName evidence="1">Uncharacterized protein</fullName>
    </submittedName>
</protein>
<dbReference type="EMBL" id="JASCZI010151501">
    <property type="protein sequence ID" value="MED6173222.1"/>
    <property type="molecule type" value="Genomic_DNA"/>
</dbReference>
<dbReference type="Proteomes" id="UP001341840">
    <property type="component" value="Unassembled WGS sequence"/>
</dbReference>
<keyword evidence="2" id="KW-1185">Reference proteome</keyword>
<name>A0ABU6VIK4_9FABA</name>
<evidence type="ECO:0000313" key="2">
    <source>
        <dbReference type="Proteomes" id="UP001341840"/>
    </source>
</evidence>
<gene>
    <name evidence="1" type="ORF">PIB30_057252</name>
</gene>
<accession>A0ABU6VIK4</accession>
<organism evidence="1 2">
    <name type="scientific">Stylosanthes scabra</name>
    <dbReference type="NCBI Taxonomy" id="79078"/>
    <lineage>
        <taxon>Eukaryota</taxon>
        <taxon>Viridiplantae</taxon>
        <taxon>Streptophyta</taxon>
        <taxon>Embryophyta</taxon>
        <taxon>Tracheophyta</taxon>
        <taxon>Spermatophyta</taxon>
        <taxon>Magnoliopsida</taxon>
        <taxon>eudicotyledons</taxon>
        <taxon>Gunneridae</taxon>
        <taxon>Pentapetalae</taxon>
        <taxon>rosids</taxon>
        <taxon>fabids</taxon>
        <taxon>Fabales</taxon>
        <taxon>Fabaceae</taxon>
        <taxon>Papilionoideae</taxon>
        <taxon>50 kb inversion clade</taxon>
        <taxon>dalbergioids sensu lato</taxon>
        <taxon>Dalbergieae</taxon>
        <taxon>Pterocarpus clade</taxon>
        <taxon>Stylosanthes</taxon>
    </lineage>
</organism>
<sequence length="247" mass="28375">MHGQEVRVKRIIVDTMMNIINKLHATKPPLAFFNVIARLCEAMEIPYQASGPGEAVPKARPITVSMMENVRYPPVQPHIYQEQPADAANMPQGYGWGKLQEDMTKLNKNQTELYDSILAQQAAYGLRIQKLETRQKGMWVEQQQFQQDVRNYQAQQKEQFQLFQAKHEKMHRELMNHRNNFSTHIGKVHAAQVEYKTRMAQVNQVLVSHSIDSQAGAMYTYWGLQQAVRSLVPISPAKIPGTVKDNF</sequence>
<evidence type="ECO:0000313" key="1">
    <source>
        <dbReference type="EMBL" id="MED6173222.1"/>
    </source>
</evidence>
<reference evidence="1 2" key="1">
    <citation type="journal article" date="2023" name="Plants (Basel)">
        <title>Bridging the Gap: Combining Genomics and Transcriptomics Approaches to Understand Stylosanthes scabra, an Orphan Legume from the Brazilian Caatinga.</title>
        <authorList>
            <person name="Ferreira-Neto J.R.C."/>
            <person name="da Silva M.D."/>
            <person name="Binneck E."/>
            <person name="de Melo N.F."/>
            <person name="da Silva R.H."/>
            <person name="de Melo A.L.T.M."/>
            <person name="Pandolfi V."/>
            <person name="Bustamante F.O."/>
            <person name="Brasileiro-Vidal A.C."/>
            <person name="Benko-Iseppon A.M."/>
        </authorList>
    </citation>
    <scope>NUCLEOTIDE SEQUENCE [LARGE SCALE GENOMIC DNA]</scope>
    <source>
        <tissue evidence="1">Leaves</tissue>
    </source>
</reference>
<comment type="caution">
    <text evidence="1">The sequence shown here is derived from an EMBL/GenBank/DDBJ whole genome shotgun (WGS) entry which is preliminary data.</text>
</comment>